<dbReference type="Pfam" id="PF02383">
    <property type="entry name" value="Syja_N"/>
    <property type="match status" value="1"/>
</dbReference>
<feature type="region of interest" description="Disordered" evidence="4">
    <location>
        <begin position="757"/>
        <end position="781"/>
    </location>
</feature>
<evidence type="ECO:0000256" key="1">
    <source>
        <dbReference type="ARBA" id="ARBA00004308"/>
    </source>
</evidence>
<evidence type="ECO:0000259" key="5">
    <source>
        <dbReference type="PROSITE" id="PS50275"/>
    </source>
</evidence>
<comment type="caution">
    <text evidence="6">The sequence shown here is derived from an EMBL/GenBank/DDBJ whole genome shotgun (WGS) entry which is preliminary data.</text>
</comment>
<evidence type="ECO:0000256" key="2">
    <source>
        <dbReference type="ARBA" id="ARBA00022801"/>
    </source>
</evidence>
<proteinExistence type="predicted"/>
<keyword evidence="3" id="KW-0472">Membrane</keyword>
<evidence type="ECO:0000313" key="6">
    <source>
        <dbReference type="EMBL" id="CAJ0594137.1"/>
    </source>
</evidence>
<keyword evidence="2" id="KW-0378">Hydrolase</keyword>
<evidence type="ECO:0000313" key="7">
    <source>
        <dbReference type="Proteomes" id="UP001176961"/>
    </source>
</evidence>
<dbReference type="EMBL" id="CATQJL010000112">
    <property type="protein sequence ID" value="CAJ0594137.1"/>
    <property type="molecule type" value="Genomic_DNA"/>
</dbReference>
<dbReference type="AlphaFoldDB" id="A0AA36GL83"/>
<comment type="subcellular location">
    <subcellularLocation>
        <location evidence="1">Endomembrane system</location>
    </subcellularLocation>
</comment>
<reference evidence="6" key="1">
    <citation type="submission" date="2023-07" db="EMBL/GenBank/DDBJ databases">
        <authorList>
            <consortium name="CYATHOMIX"/>
        </authorList>
    </citation>
    <scope>NUCLEOTIDE SEQUENCE</scope>
    <source>
        <strain evidence="6">N/A</strain>
    </source>
</reference>
<dbReference type="PANTHER" id="PTHR45738:SF5">
    <property type="entry name" value="POLYPHOSPHOINOSITIDE PHOSPHATASE"/>
    <property type="match status" value="1"/>
</dbReference>
<gene>
    <name evidence="6" type="ORF">CYNAS_LOCUS6120</name>
</gene>
<feature type="domain" description="SAC" evidence="5">
    <location>
        <begin position="199"/>
        <end position="570"/>
    </location>
</feature>
<evidence type="ECO:0000256" key="3">
    <source>
        <dbReference type="ARBA" id="ARBA00023136"/>
    </source>
</evidence>
<dbReference type="GO" id="GO:0012505">
    <property type="term" value="C:endomembrane system"/>
    <property type="evidence" value="ECO:0007669"/>
    <property type="project" value="UniProtKB-SubCell"/>
</dbReference>
<dbReference type="InterPro" id="IPR002013">
    <property type="entry name" value="SAC_dom"/>
</dbReference>
<feature type="compositionally biased region" description="Acidic residues" evidence="4">
    <location>
        <begin position="771"/>
        <end position="781"/>
    </location>
</feature>
<keyword evidence="7" id="KW-1185">Reference proteome</keyword>
<dbReference type="Proteomes" id="UP001176961">
    <property type="component" value="Unassembled WGS sequence"/>
</dbReference>
<dbReference type="InterPro" id="IPR043573">
    <property type="entry name" value="Fig4-like"/>
</dbReference>
<evidence type="ECO:0000256" key="4">
    <source>
        <dbReference type="SAM" id="MobiDB-lite"/>
    </source>
</evidence>
<organism evidence="6 7">
    <name type="scientific">Cylicocyclus nassatus</name>
    <name type="common">Nematode worm</name>
    <dbReference type="NCBI Taxonomy" id="53992"/>
    <lineage>
        <taxon>Eukaryota</taxon>
        <taxon>Metazoa</taxon>
        <taxon>Ecdysozoa</taxon>
        <taxon>Nematoda</taxon>
        <taxon>Chromadorea</taxon>
        <taxon>Rhabditida</taxon>
        <taxon>Rhabditina</taxon>
        <taxon>Rhabditomorpha</taxon>
        <taxon>Strongyloidea</taxon>
        <taxon>Strongylidae</taxon>
        <taxon>Cylicocyclus</taxon>
    </lineage>
</organism>
<dbReference type="GO" id="GO:0046856">
    <property type="term" value="P:phosphatidylinositol dephosphorylation"/>
    <property type="evidence" value="ECO:0007669"/>
    <property type="project" value="InterPro"/>
</dbReference>
<dbReference type="GO" id="GO:0043813">
    <property type="term" value="F:phosphatidylinositol-3,5-bisphosphate 5-phosphatase activity"/>
    <property type="evidence" value="ECO:0007669"/>
    <property type="project" value="InterPro"/>
</dbReference>
<sequence length="945" mass="107874">MVQEEFKISKRLRIQEKEENGVRQKHEMRIPNETRDRRINRFMLGRLRRITVYETPGRFYLVGCDASGTRFKVLKIDRIDSKALLTGEPECDYSKEEILELLATITEGSSVVYRSSPSLNGKSNKKSSAGLIERISNAFGLLGVVRFLEGYYLIVVTKANIIASFGYHSIYKIAEVAMISIAMDGLSASNEEQRYVRIFQSVDLSTDFYFSYTYDLSRSLQENVLSAEWNHDGQRLLSSDEKFVWNSFLLEPLRNNLVSERWFVEIVHGYVGQQLINLPFTKLSLTLIGRRSSQYAGTRFLKRGANLQGCVANDVETEQVLWDVSSSPNFKLGRFSSFVQRRGSVPLRWSQDPATRGVVGKPLILIDIHEPHAQTAAAHFRDLRNKYGNPIIVMNLVKRREKRRHESLLHEQFLKAVNYLNQFLPQSEHIAYISFDVARCNKASSVTANVLTKMEEIALKAAQAHGWFQSFPMPYTRTMEHRLALPDFKPVHSADGHFLLQHGISRTNCVDCLDRTNVAQFGIGRVALACQLYSMGVLDYPNLSLNSDLCRAFEDIFDDHGDTLAWQYAGSQLVHSIKTYKKMSALQERSRDVIQTLSRYYSNTFGDYDKQAAINLFLGVFRPQISTDVALWDLGTDYYLHFPTYIKVNTDYCAWMYDEDELEKAVKLAIEATEKTVIDEIKEESTDAKQRCDTLVLRISIKLSSTDDFRNFYRTFEMTTLENRVKAQIIADTRALAIQGINQDNSSSGQFMKLFKSEPKEKSKKSKNTETDDEDDDTLEEEQADDAVVEYESAWLRLTNTANIDEKLHRSLKAANSLESSGQNEQPILAAGLKFAKDIYGLEKLGPSQETRTFYRKYVNSGGFKFNAKDWLNHKPTLLTDLNIPSPTQDLAARPAIFTTDDVFMTCMPEVSKSSLKFYQKSFVTLDDYFSAVENPAFTAYPSVF</sequence>
<dbReference type="PROSITE" id="PS50275">
    <property type="entry name" value="SAC"/>
    <property type="match status" value="1"/>
</dbReference>
<name>A0AA36GL83_CYLNA</name>
<dbReference type="PANTHER" id="PTHR45738">
    <property type="entry name" value="POLYPHOSPHOINOSITIDE PHOSPHATASE"/>
    <property type="match status" value="1"/>
</dbReference>
<accession>A0AA36GL83</accession>
<protein>
    <recommendedName>
        <fullName evidence="5">SAC domain-containing protein</fullName>
    </recommendedName>
</protein>